<dbReference type="PANTHER" id="PTHR34404:SF2">
    <property type="entry name" value="CONSERVED SERINE RICH PROTEIN"/>
    <property type="match status" value="1"/>
</dbReference>
<organism evidence="2 3">
    <name type="scientific">Candidatus Aquicultor secundus</name>
    <dbReference type="NCBI Taxonomy" id="1973895"/>
    <lineage>
        <taxon>Bacteria</taxon>
        <taxon>Bacillati</taxon>
        <taxon>Actinomycetota</taxon>
        <taxon>Candidatus Aquicultoria</taxon>
        <taxon>Candidatus Aquicultorales</taxon>
        <taxon>Candidatus Aquicultoraceae</taxon>
        <taxon>Candidatus Aquicultor</taxon>
    </lineage>
</organism>
<sequence length="84" mass="9123">MPIYGYRCKFCDHTFEVMQSVNDEPIKECPECKGPVGKIFFPVGIAFKGSGFYVNDHKSPKRIAAEKSTSGCSTCTSAGTCSSD</sequence>
<evidence type="ECO:0000313" key="3">
    <source>
        <dbReference type="Proteomes" id="UP000230956"/>
    </source>
</evidence>
<dbReference type="Proteomes" id="UP000230956">
    <property type="component" value="Unassembled WGS sequence"/>
</dbReference>
<gene>
    <name evidence="2" type="ORF">COY37_02230</name>
</gene>
<dbReference type="AlphaFoldDB" id="A0A2M7T9S0"/>
<protein>
    <submittedName>
        <fullName evidence="2">FmdB family transcriptional regulator</fullName>
    </submittedName>
</protein>
<name>A0A2M7T9S0_9ACTN</name>
<feature type="domain" description="Putative regulatory protein FmdB zinc ribbon" evidence="1">
    <location>
        <begin position="1"/>
        <end position="41"/>
    </location>
</feature>
<dbReference type="NCBIfam" id="TIGR02605">
    <property type="entry name" value="CxxC_CxxC_SSSS"/>
    <property type="match status" value="1"/>
</dbReference>
<evidence type="ECO:0000259" key="1">
    <source>
        <dbReference type="SMART" id="SM00834"/>
    </source>
</evidence>
<dbReference type="PANTHER" id="PTHR34404">
    <property type="entry name" value="REGULATORY PROTEIN, FMDB FAMILY"/>
    <property type="match status" value="1"/>
</dbReference>
<proteinExistence type="predicted"/>
<evidence type="ECO:0000313" key="2">
    <source>
        <dbReference type="EMBL" id="PIZ41430.1"/>
    </source>
</evidence>
<dbReference type="InterPro" id="IPR013429">
    <property type="entry name" value="Regulatory_FmdB_Zinc_ribbon"/>
</dbReference>
<accession>A0A2M7T9S0</accession>
<reference evidence="3" key="1">
    <citation type="submission" date="2017-09" db="EMBL/GenBank/DDBJ databases">
        <title>Depth-based differentiation of microbial function through sediment-hosted aquifers and enrichment of novel symbionts in the deep terrestrial subsurface.</title>
        <authorList>
            <person name="Probst A.J."/>
            <person name="Ladd B."/>
            <person name="Jarett J.K."/>
            <person name="Geller-Mcgrath D.E."/>
            <person name="Sieber C.M.K."/>
            <person name="Emerson J.B."/>
            <person name="Anantharaman K."/>
            <person name="Thomas B.C."/>
            <person name="Malmstrom R."/>
            <person name="Stieglmeier M."/>
            <person name="Klingl A."/>
            <person name="Woyke T."/>
            <person name="Ryan C.M."/>
            <person name="Banfield J.F."/>
        </authorList>
    </citation>
    <scope>NUCLEOTIDE SEQUENCE [LARGE SCALE GENOMIC DNA]</scope>
</reference>
<comment type="caution">
    <text evidence="2">The sequence shown here is derived from an EMBL/GenBank/DDBJ whole genome shotgun (WGS) entry which is preliminary data.</text>
</comment>
<dbReference type="EMBL" id="PFNG01000058">
    <property type="protein sequence ID" value="PIZ41430.1"/>
    <property type="molecule type" value="Genomic_DNA"/>
</dbReference>
<dbReference type="Pfam" id="PF09723">
    <property type="entry name" value="Zn_ribbon_8"/>
    <property type="match status" value="1"/>
</dbReference>
<dbReference type="SMART" id="SM00834">
    <property type="entry name" value="CxxC_CXXC_SSSS"/>
    <property type="match status" value="1"/>
</dbReference>
<dbReference type="RefSeq" id="WP_286677592.1">
    <property type="nucleotide sequence ID" value="NZ_MNXI01000016.1"/>
</dbReference>